<dbReference type="Gene3D" id="3.30.70.80">
    <property type="entry name" value="Peptidase S8 propeptide/proteinase inhibitor I9"/>
    <property type="match status" value="1"/>
</dbReference>
<organism evidence="14 15">
    <name type="scientific">Quillaja saponaria</name>
    <name type="common">Soap bark tree</name>
    <dbReference type="NCBI Taxonomy" id="32244"/>
    <lineage>
        <taxon>Eukaryota</taxon>
        <taxon>Viridiplantae</taxon>
        <taxon>Streptophyta</taxon>
        <taxon>Embryophyta</taxon>
        <taxon>Tracheophyta</taxon>
        <taxon>Spermatophyta</taxon>
        <taxon>Magnoliopsida</taxon>
        <taxon>eudicotyledons</taxon>
        <taxon>Gunneridae</taxon>
        <taxon>Pentapetalae</taxon>
        <taxon>rosids</taxon>
        <taxon>fabids</taxon>
        <taxon>Fabales</taxon>
        <taxon>Quillajaceae</taxon>
        <taxon>Quillaja</taxon>
    </lineage>
</organism>
<feature type="active site" description="Charge relay system" evidence="8 9">
    <location>
        <position position="205"/>
    </location>
</feature>
<evidence type="ECO:0000256" key="4">
    <source>
        <dbReference type="ARBA" id="ARBA00022670"/>
    </source>
</evidence>
<evidence type="ECO:0000259" key="12">
    <source>
        <dbReference type="Pfam" id="PF05922"/>
    </source>
</evidence>
<gene>
    <name evidence="14" type="ORF">O6P43_014382</name>
</gene>
<dbReference type="CDD" id="cd04852">
    <property type="entry name" value="Peptidases_S8_3"/>
    <property type="match status" value="1"/>
</dbReference>
<feature type="signal peptide" evidence="10">
    <location>
        <begin position="1"/>
        <end position="30"/>
    </location>
</feature>
<evidence type="ECO:0000259" key="11">
    <source>
        <dbReference type="Pfam" id="PF00082"/>
    </source>
</evidence>
<dbReference type="GO" id="GO:0009609">
    <property type="term" value="P:response to symbiotic bacterium"/>
    <property type="evidence" value="ECO:0007669"/>
    <property type="project" value="UniProtKB-ARBA"/>
</dbReference>
<dbReference type="EMBL" id="JARAOO010000006">
    <property type="protein sequence ID" value="KAJ7964591.1"/>
    <property type="molecule type" value="Genomic_DNA"/>
</dbReference>
<dbReference type="SUPFAM" id="SSF52743">
    <property type="entry name" value="Subtilisin-like"/>
    <property type="match status" value="1"/>
</dbReference>
<dbReference type="InterPro" id="IPR000209">
    <property type="entry name" value="Peptidase_S8/S53_dom"/>
</dbReference>
<dbReference type="InterPro" id="IPR010259">
    <property type="entry name" value="S8pro/Inhibitor_I9"/>
</dbReference>
<dbReference type="PRINTS" id="PR00723">
    <property type="entry name" value="SUBTILISIN"/>
</dbReference>
<evidence type="ECO:0000256" key="9">
    <source>
        <dbReference type="PROSITE-ProRule" id="PRU01240"/>
    </source>
</evidence>
<evidence type="ECO:0000256" key="3">
    <source>
        <dbReference type="ARBA" id="ARBA00022525"/>
    </source>
</evidence>
<evidence type="ECO:0000313" key="14">
    <source>
        <dbReference type="EMBL" id="KAJ7964591.1"/>
    </source>
</evidence>
<dbReference type="Proteomes" id="UP001163823">
    <property type="component" value="Chromosome 6"/>
</dbReference>
<accession>A0AAD7LWB6</accession>
<keyword evidence="5 10" id="KW-0732">Signal</keyword>
<evidence type="ECO:0000256" key="2">
    <source>
        <dbReference type="ARBA" id="ARBA00011073"/>
    </source>
</evidence>
<evidence type="ECO:0000256" key="10">
    <source>
        <dbReference type="SAM" id="SignalP"/>
    </source>
</evidence>
<evidence type="ECO:0000256" key="8">
    <source>
        <dbReference type="PIRSR" id="PIRSR615500-1"/>
    </source>
</evidence>
<comment type="caution">
    <text evidence="14">The sequence shown here is derived from an EMBL/GenBank/DDBJ whole genome shotgun (WGS) entry which is preliminary data.</text>
</comment>
<dbReference type="GO" id="GO:0005576">
    <property type="term" value="C:extracellular region"/>
    <property type="evidence" value="ECO:0007669"/>
    <property type="project" value="UniProtKB-SubCell"/>
</dbReference>
<keyword evidence="15" id="KW-1185">Reference proteome</keyword>
<dbReference type="FunFam" id="3.40.50.200:FF:000006">
    <property type="entry name" value="Subtilisin-like protease SBT1.5"/>
    <property type="match status" value="1"/>
</dbReference>
<evidence type="ECO:0000256" key="6">
    <source>
        <dbReference type="ARBA" id="ARBA00022801"/>
    </source>
</evidence>
<dbReference type="Pfam" id="PF17766">
    <property type="entry name" value="fn3_6"/>
    <property type="match status" value="1"/>
</dbReference>
<dbReference type="GO" id="GO:0004252">
    <property type="term" value="F:serine-type endopeptidase activity"/>
    <property type="evidence" value="ECO:0007669"/>
    <property type="project" value="UniProtKB-UniRule"/>
</dbReference>
<keyword evidence="7 9" id="KW-0720">Serine protease</keyword>
<feature type="domain" description="Peptidase S8/S53" evidence="11">
    <location>
        <begin position="136"/>
        <end position="578"/>
    </location>
</feature>
<feature type="domain" description="Inhibitor I9" evidence="12">
    <location>
        <begin position="38"/>
        <end position="115"/>
    </location>
</feature>
<sequence length="734" mass="78136">MARVSSCSWLLLHSVAVAISVSVLLLAIHAEPQDDRKTYIVYMGDQPRGEVSMSMIHMGLLQKVVGSHRAPEALLHSFKRSFNGFVVKLTAEEMLKIAGMEGVVSVFPNEKKQLHTTRSWDFMGFSQQVKRTTTESDIIIGVLDSGIWAESNSFNDSGFGPPPTKWKGACHNITCNNKIIGAKYYRSDGVFSSDDFISPRDSDGHGTHIASTVAGGLVTSASLLGLGSGNARGGVPSARIAVYKVCWSDGCHDADILAAFDDAIADGVDIISLSIGGNTPRRYFNDSIAIGSFHAMKFGILTSTSAGNSGPNLQTITNFSPWSLSVAASIIDRKFFTKVQLGNNLIYEGVSINTFDLSSNMYPMIYGGDAPNITGGFKLCLENSLDQDLVKGKIVLCDGNQVAKKVAFASGAAGVIMHTPGIRAASSFALSASLITTEDANNIYSYMTTTSNPNATILKSNIGEDTRAPYVAPFSSRGPNSATFDILKPDIAAPGVEILAAWSPTAPPSRVNGDNRQVQYNIISGTSMACPHVTAAAAYIKSFHPTWSPAAIQSSLMTTAVPMSAVANPEAEFAYGSGHINPIKALNPGLVYDSSEIDYVKFLCGQGYDTRLLQLVTGDNSSCSEANNGTVWDLNYPSFAVSTFSSIPITPRVFTRAVTNVGSTTSIYKAIVTAPTGLEIKVNPSNLSFNSIGQKLSFELSVEGSIGSSIVSASLVWDDGSFQVRSPIVVFLLL</sequence>
<dbReference type="Pfam" id="PF00082">
    <property type="entry name" value="Peptidase_S8"/>
    <property type="match status" value="1"/>
</dbReference>
<evidence type="ECO:0000256" key="5">
    <source>
        <dbReference type="ARBA" id="ARBA00022729"/>
    </source>
</evidence>
<feature type="chain" id="PRO_5042091867" evidence="10">
    <location>
        <begin position="31"/>
        <end position="734"/>
    </location>
</feature>
<dbReference type="GO" id="GO:0006508">
    <property type="term" value="P:proteolysis"/>
    <property type="evidence" value="ECO:0007669"/>
    <property type="project" value="UniProtKB-KW"/>
</dbReference>
<dbReference type="Gene3D" id="3.40.50.200">
    <property type="entry name" value="Peptidase S8/S53 domain"/>
    <property type="match status" value="1"/>
</dbReference>
<protein>
    <submittedName>
        <fullName evidence="14">Cucumisin</fullName>
    </submittedName>
</protein>
<dbReference type="InterPro" id="IPR022398">
    <property type="entry name" value="Peptidase_S8_His-AS"/>
</dbReference>
<dbReference type="KEGG" id="qsa:O6P43_014382"/>
<keyword evidence="3" id="KW-0964">Secreted</keyword>
<feature type="active site" description="Charge relay system" evidence="8 9">
    <location>
        <position position="527"/>
    </location>
</feature>
<evidence type="ECO:0000259" key="13">
    <source>
        <dbReference type="Pfam" id="PF17766"/>
    </source>
</evidence>
<dbReference type="AlphaFoldDB" id="A0AAD7LWB6"/>
<dbReference type="PROSITE" id="PS00138">
    <property type="entry name" value="SUBTILASE_SER"/>
    <property type="match status" value="1"/>
</dbReference>
<dbReference type="PROSITE" id="PS51892">
    <property type="entry name" value="SUBTILASE"/>
    <property type="match status" value="1"/>
</dbReference>
<comment type="subcellular location">
    <subcellularLocation>
        <location evidence="1">Secreted</location>
    </subcellularLocation>
</comment>
<reference evidence="14" key="1">
    <citation type="journal article" date="2023" name="Science">
        <title>Elucidation of the pathway for biosynthesis of saponin adjuvants from the soapbark tree.</title>
        <authorList>
            <person name="Reed J."/>
            <person name="Orme A."/>
            <person name="El-Demerdash A."/>
            <person name="Owen C."/>
            <person name="Martin L.B.B."/>
            <person name="Misra R.C."/>
            <person name="Kikuchi S."/>
            <person name="Rejzek M."/>
            <person name="Martin A.C."/>
            <person name="Harkess A."/>
            <person name="Leebens-Mack J."/>
            <person name="Louveau T."/>
            <person name="Stephenson M.J."/>
            <person name="Osbourn A."/>
        </authorList>
    </citation>
    <scope>NUCLEOTIDE SEQUENCE</scope>
    <source>
        <strain evidence="14">S10</strain>
    </source>
</reference>
<evidence type="ECO:0000256" key="1">
    <source>
        <dbReference type="ARBA" id="ARBA00004613"/>
    </source>
</evidence>
<dbReference type="InterPro" id="IPR015500">
    <property type="entry name" value="Peptidase_S8_subtilisin-rel"/>
</dbReference>
<dbReference type="InterPro" id="IPR034197">
    <property type="entry name" value="Peptidases_S8_3"/>
</dbReference>
<keyword evidence="4 9" id="KW-0645">Protease</keyword>
<feature type="domain" description="Subtilisin-like protease fibronectin type-III" evidence="13">
    <location>
        <begin position="633"/>
        <end position="730"/>
    </location>
</feature>
<feature type="active site" description="Charge relay system" evidence="8 9">
    <location>
        <position position="144"/>
    </location>
</feature>
<dbReference type="InterPro" id="IPR036852">
    <property type="entry name" value="Peptidase_S8/S53_dom_sf"/>
</dbReference>
<keyword evidence="6 9" id="KW-0378">Hydrolase</keyword>
<dbReference type="Pfam" id="PF05922">
    <property type="entry name" value="Inhibitor_I9"/>
    <property type="match status" value="1"/>
</dbReference>
<dbReference type="Gene3D" id="3.50.30.30">
    <property type="match status" value="1"/>
</dbReference>
<dbReference type="InterPro" id="IPR045051">
    <property type="entry name" value="SBT"/>
</dbReference>
<dbReference type="PANTHER" id="PTHR10795">
    <property type="entry name" value="PROPROTEIN CONVERTASE SUBTILISIN/KEXIN"/>
    <property type="match status" value="1"/>
</dbReference>
<dbReference type="Gene3D" id="2.60.40.2310">
    <property type="match status" value="1"/>
</dbReference>
<evidence type="ECO:0000256" key="7">
    <source>
        <dbReference type="ARBA" id="ARBA00022825"/>
    </source>
</evidence>
<dbReference type="InterPro" id="IPR037045">
    <property type="entry name" value="S8pro/Inhibitor_I9_sf"/>
</dbReference>
<dbReference type="InterPro" id="IPR023828">
    <property type="entry name" value="Peptidase_S8_Ser-AS"/>
</dbReference>
<name>A0AAD7LWB6_QUISA</name>
<comment type="similarity">
    <text evidence="2 9">Belongs to the peptidase S8 family.</text>
</comment>
<evidence type="ECO:0000313" key="15">
    <source>
        <dbReference type="Proteomes" id="UP001163823"/>
    </source>
</evidence>
<dbReference type="InterPro" id="IPR041469">
    <property type="entry name" value="Subtilisin-like_FN3"/>
</dbReference>
<dbReference type="PROSITE" id="PS00137">
    <property type="entry name" value="SUBTILASE_HIS"/>
    <property type="match status" value="1"/>
</dbReference>
<dbReference type="CDD" id="cd02120">
    <property type="entry name" value="PA_subtilisin_like"/>
    <property type="match status" value="1"/>
</dbReference>
<proteinExistence type="inferred from homology"/>